<feature type="chain" id="PRO_5045637420" description="PEP-CTERM protein-sorting domain-containing protein" evidence="1">
    <location>
        <begin position="25"/>
        <end position="212"/>
    </location>
</feature>
<dbReference type="RefSeq" id="WP_133221012.1">
    <property type="nucleotide sequence ID" value="NZ_NRSG01000075.1"/>
</dbReference>
<gene>
    <name evidence="2" type="ORF">CKO45_12010</name>
</gene>
<evidence type="ECO:0000256" key="1">
    <source>
        <dbReference type="SAM" id="SignalP"/>
    </source>
</evidence>
<comment type="caution">
    <text evidence="2">The sequence shown here is derived from an EMBL/GenBank/DDBJ whole genome shotgun (WGS) entry which is preliminary data.</text>
</comment>
<feature type="signal peptide" evidence="1">
    <location>
        <begin position="1"/>
        <end position="24"/>
    </location>
</feature>
<proteinExistence type="predicted"/>
<accession>A0ABS1CWR3</accession>
<dbReference type="Proteomes" id="UP000697995">
    <property type="component" value="Unassembled WGS sequence"/>
</dbReference>
<organism evidence="2 3">
    <name type="scientific">Paracraurococcus ruber</name>
    <dbReference type="NCBI Taxonomy" id="77675"/>
    <lineage>
        <taxon>Bacteria</taxon>
        <taxon>Pseudomonadati</taxon>
        <taxon>Pseudomonadota</taxon>
        <taxon>Alphaproteobacteria</taxon>
        <taxon>Acetobacterales</taxon>
        <taxon>Roseomonadaceae</taxon>
        <taxon>Paracraurococcus</taxon>
    </lineage>
</organism>
<sequence length="212" mass="21475">MIKLLAAILVVLSGLTLGVAPARAAATLVSTPLSGLGEVRAIFVAAFAGDTSALRFGSVPGEGPVLFGNTLRTAPGAMATIGDFSAPQALSFTLDNLTMRYGFTTGLADPGDAGRFHAKSSADYADFGVGALPAAVGLALAAMPGATRVLFVGFEDRRSADGSDYDYNDLIFAFTNTVNPVVAPARISEPAGLALAAGSLAALALARRRRAA</sequence>
<evidence type="ECO:0008006" key="4">
    <source>
        <dbReference type="Google" id="ProtNLM"/>
    </source>
</evidence>
<evidence type="ECO:0000313" key="2">
    <source>
        <dbReference type="EMBL" id="MBK1658958.1"/>
    </source>
</evidence>
<evidence type="ECO:0000313" key="3">
    <source>
        <dbReference type="Proteomes" id="UP000697995"/>
    </source>
</evidence>
<protein>
    <recommendedName>
        <fullName evidence="4">PEP-CTERM protein-sorting domain-containing protein</fullName>
    </recommendedName>
</protein>
<name>A0ABS1CWR3_9PROT</name>
<keyword evidence="3" id="KW-1185">Reference proteome</keyword>
<keyword evidence="1" id="KW-0732">Signal</keyword>
<reference evidence="2 3" key="1">
    <citation type="journal article" date="2020" name="Microorganisms">
        <title>Osmotic Adaptation and Compatible Solute Biosynthesis of Phototrophic Bacteria as Revealed from Genome Analyses.</title>
        <authorList>
            <person name="Imhoff J.F."/>
            <person name="Rahn T."/>
            <person name="Kunzel S."/>
            <person name="Keller A."/>
            <person name="Neulinger S.C."/>
        </authorList>
    </citation>
    <scope>NUCLEOTIDE SEQUENCE [LARGE SCALE GENOMIC DNA]</scope>
    <source>
        <strain evidence="2 3">DSM 15382</strain>
    </source>
</reference>
<dbReference type="EMBL" id="NRSG01000075">
    <property type="protein sequence ID" value="MBK1658958.1"/>
    <property type="molecule type" value="Genomic_DNA"/>
</dbReference>